<dbReference type="Pfam" id="PF01547">
    <property type="entry name" value="SBP_bac_1"/>
    <property type="match status" value="1"/>
</dbReference>
<keyword evidence="2 6" id="KW-0732">Signal</keyword>
<accession>A0ABV5W0I4</accession>
<keyword evidence="5" id="KW-0449">Lipoprotein</keyword>
<dbReference type="RefSeq" id="WP_344914390.1">
    <property type="nucleotide sequence ID" value="NZ_BAAAYO010000013.1"/>
</dbReference>
<dbReference type="SUPFAM" id="SSF53850">
    <property type="entry name" value="Periplasmic binding protein-like II"/>
    <property type="match status" value="1"/>
</dbReference>
<dbReference type="InterPro" id="IPR050490">
    <property type="entry name" value="Bact_solute-bd_prot1"/>
</dbReference>
<keyword evidence="3" id="KW-0472">Membrane</keyword>
<dbReference type="Proteomes" id="UP001589619">
    <property type="component" value="Unassembled WGS sequence"/>
</dbReference>
<dbReference type="PANTHER" id="PTHR43649">
    <property type="entry name" value="ARABINOSE-BINDING PROTEIN-RELATED"/>
    <property type="match status" value="1"/>
</dbReference>
<organism evidence="7 8">
    <name type="scientific">Paenibacillus hodogayensis</name>
    <dbReference type="NCBI Taxonomy" id="279208"/>
    <lineage>
        <taxon>Bacteria</taxon>
        <taxon>Bacillati</taxon>
        <taxon>Bacillota</taxon>
        <taxon>Bacilli</taxon>
        <taxon>Bacillales</taxon>
        <taxon>Paenibacillaceae</taxon>
        <taxon>Paenibacillus</taxon>
    </lineage>
</organism>
<protein>
    <submittedName>
        <fullName evidence="7">Extracellular solute-binding protein</fullName>
    </submittedName>
</protein>
<dbReference type="PROSITE" id="PS51257">
    <property type="entry name" value="PROKAR_LIPOPROTEIN"/>
    <property type="match status" value="1"/>
</dbReference>
<evidence type="ECO:0000256" key="6">
    <source>
        <dbReference type="SAM" id="SignalP"/>
    </source>
</evidence>
<proteinExistence type="predicted"/>
<dbReference type="EMBL" id="JBHMAG010000014">
    <property type="protein sequence ID" value="MFB9754083.1"/>
    <property type="molecule type" value="Genomic_DNA"/>
</dbReference>
<feature type="chain" id="PRO_5046201281" evidence="6">
    <location>
        <begin position="20"/>
        <end position="513"/>
    </location>
</feature>
<evidence type="ECO:0000256" key="4">
    <source>
        <dbReference type="ARBA" id="ARBA00023139"/>
    </source>
</evidence>
<keyword evidence="4" id="KW-0564">Palmitate</keyword>
<evidence type="ECO:0000256" key="2">
    <source>
        <dbReference type="ARBA" id="ARBA00022729"/>
    </source>
</evidence>
<comment type="caution">
    <text evidence="7">The sequence shown here is derived from an EMBL/GenBank/DDBJ whole genome shotgun (WGS) entry which is preliminary data.</text>
</comment>
<dbReference type="InterPro" id="IPR006059">
    <property type="entry name" value="SBP"/>
</dbReference>
<evidence type="ECO:0000313" key="7">
    <source>
        <dbReference type="EMBL" id="MFB9754083.1"/>
    </source>
</evidence>
<dbReference type="PANTHER" id="PTHR43649:SF33">
    <property type="entry name" value="POLYGALACTURONAN_RHAMNOGALACTURONAN-BINDING PROTEIN YTCQ"/>
    <property type="match status" value="1"/>
</dbReference>
<dbReference type="Gene3D" id="3.40.190.10">
    <property type="entry name" value="Periplasmic binding protein-like II"/>
    <property type="match status" value="2"/>
</dbReference>
<evidence type="ECO:0000256" key="3">
    <source>
        <dbReference type="ARBA" id="ARBA00023136"/>
    </source>
</evidence>
<evidence type="ECO:0000256" key="1">
    <source>
        <dbReference type="ARBA" id="ARBA00022475"/>
    </source>
</evidence>
<sequence length="513" mass="58065">MKKLVITTLVCAMGMATVAACSGGVKDQPSSPSDSTDNASANKTLTFLNYSNPSWPYSKDWPIWNFLKKETGISLDIQTPSGGKLEEALSLAIASGTLPDLLWTQNKSLANKYGQQGALANVLDYVDEMPNFKKWLDQHPAVAQRTIASDGKMYTLPNQGIGETNRMIWMYREDIFKKHGLKQPATWDELYATLKQLKELYPNSYPLTFRYGLNYLQNLGASFNTVATLGTDPSVYYDTSSKQWKYGPTEDNFKKMIEYLNRFYKEKLLPPDFLTVDTKIWQDMMSTNRAFVTLDYIGRIDFFNSALRKENPEFNLLFMTPPAGWSGGPQKNAFTQTAEEGFMISSKTKNKKEVAKFLDFFYTEKGRTLVSWGVEGETYKVENGKKAFIGDVKDVSDLRKKTGLSTDGTYIWFDYDAHISLASPELKQAYELAPKYDSEQQPKPAFTSAEIETLSTIGDALVKSRDENLSKFIIGERSLSEWDKYAEEQNKLGIDKIVAIYKTAFERMQKAAK</sequence>
<evidence type="ECO:0000313" key="8">
    <source>
        <dbReference type="Proteomes" id="UP001589619"/>
    </source>
</evidence>
<reference evidence="7 8" key="1">
    <citation type="submission" date="2024-09" db="EMBL/GenBank/DDBJ databases">
        <authorList>
            <person name="Sun Q."/>
            <person name="Mori K."/>
        </authorList>
    </citation>
    <scope>NUCLEOTIDE SEQUENCE [LARGE SCALE GENOMIC DNA]</scope>
    <source>
        <strain evidence="7 8">JCM 12520</strain>
    </source>
</reference>
<evidence type="ECO:0000256" key="5">
    <source>
        <dbReference type="ARBA" id="ARBA00023288"/>
    </source>
</evidence>
<keyword evidence="1" id="KW-1003">Cell membrane</keyword>
<keyword evidence="8" id="KW-1185">Reference proteome</keyword>
<name>A0ABV5W0I4_9BACL</name>
<feature type="signal peptide" evidence="6">
    <location>
        <begin position="1"/>
        <end position="19"/>
    </location>
</feature>
<gene>
    <name evidence="7" type="ORF">ACFFNY_21150</name>
</gene>